<proteinExistence type="predicted"/>
<dbReference type="AlphaFoldDB" id="A0AAV0IBL5"/>
<sequence length="82" mass="9295">MVFPLWSNYMFDYDTQRDASRVIDRVSEFIGKEVVPVGPLVRDDSDSDNKVVKWLNEKDPSTAVAYISFGSESYLSAGRGRN</sequence>
<dbReference type="Gene3D" id="3.40.50.2000">
    <property type="entry name" value="Glycogen Phosphorylase B"/>
    <property type="match status" value="2"/>
</dbReference>
<evidence type="ECO:0000313" key="2">
    <source>
        <dbReference type="Proteomes" id="UP001154282"/>
    </source>
</evidence>
<gene>
    <name evidence="1" type="ORF">LITE_LOCUS8281</name>
</gene>
<comment type="caution">
    <text evidence="1">The sequence shown here is derived from an EMBL/GenBank/DDBJ whole genome shotgun (WGS) entry which is preliminary data.</text>
</comment>
<evidence type="ECO:0000313" key="1">
    <source>
        <dbReference type="EMBL" id="CAI0394312.1"/>
    </source>
</evidence>
<keyword evidence="2" id="KW-1185">Reference proteome</keyword>
<dbReference type="Proteomes" id="UP001154282">
    <property type="component" value="Unassembled WGS sequence"/>
</dbReference>
<protein>
    <submittedName>
        <fullName evidence="1">Uncharacterized protein</fullName>
    </submittedName>
</protein>
<name>A0AAV0IBL5_9ROSI</name>
<dbReference type="SUPFAM" id="SSF53756">
    <property type="entry name" value="UDP-Glycosyltransferase/glycogen phosphorylase"/>
    <property type="match status" value="1"/>
</dbReference>
<accession>A0AAV0IBL5</accession>
<reference evidence="1" key="1">
    <citation type="submission" date="2022-08" db="EMBL/GenBank/DDBJ databases">
        <authorList>
            <person name="Gutierrez-Valencia J."/>
        </authorList>
    </citation>
    <scope>NUCLEOTIDE SEQUENCE</scope>
</reference>
<organism evidence="1 2">
    <name type="scientific">Linum tenue</name>
    <dbReference type="NCBI Taxonomy" id="586396"/>
    <lineage>
        <taxon>Eukaryota</taxon>
        <taxon>Viridiplantae</taxon>
        <taxon>Streptophyta</taxon>
        <taxon>Embryophyta</taxon>
        <taxon>Tracheophyta</taxon>
        <taxon>Spermatophyta</taxon>
        <taxon>Magnoliopsida</taxon>
        <taxon>eudicotyledons</taxon>
        <taxon>Gunneridae</taxon>
        <taxon>Pentapetalae</taxon>
        <taxon>rosids</taxon>
        <taxon>fabids</taxon>
        <taxon>Malpighiales</taxon>
        <taxon>Linaceae</taxon>
        <taxon>Linum</taxon>
    </lineage>
</organism>
<dbReference type="EMBL" id="CAMGYJ010000003">
    <property type="protein sequence ID" value="CAI0394312.1"/>
    <property type="molecule type" value="Genomic_DNA"/>
</dbReference>